<protein>
    <submittedName>
        <fullName evidence="8">Na/Pi cotransporter</fullName>
    </submittedName>
</protein>
<dbReference type="InterPro" id="IPR004633">
    <property type="entry name" value="NaPi_cotrn-rel/YqeW-like"/>
</dbReference>
<dbReference type="AlphaFoldDB" id="A0A2N3HT00"/>
<evidence type="ECO:0000256" key="3">
    <source>
        <dbReference type="ARBA" id="ARBA00022692"/>
    </source>
</evidence>
<feature type="transmembrane region" description="Helical" evidence="6">
    <location>
        <begin position="179"/>
        <end position="197"/>
    </location>
</feature>
<feature type="transmembrane region" description="Helical" evidence="6">
    <location>
        <begin position="111"/>
        <end position="129"/>
    </location>
</feature>
<dbReference type="GO" id="GO:0005886">
    <property type="term" value="C:plasma membrane"/>
    <property type="evidence" value="ECO:0007669"/>
    <property type="project" value="UniProtKB-SubCell"/>
</dbReference>
<dbReference type="EMBL" id="MVDE01000049">
    <property type="protein sequence ID" value="PKQ61163.1"/>
    <property type="molecule type" value="Genomic_DNA"/>
</dbReference>
<evidence type="ECO:0000256" key="4">
    <source>
        <dbReference type="ARBA" id="ARBA00022989"/>
    </source>
</evidence>
<dbReference type="PANTHER" id="PTHR10010">
    <property type="entry name" value="SOLUTE CARRIER FAMILY 34 SODIUM PHOSPHATE , MEMBER 2-RELATED"/>
    <property type="match status" value="1"/>
</dbReference>
<dbReference type="GO" id="GO:0044341">
    <property type="term" value="P:sodium-dependent phosphate transport"/>
    <property type="evidence" value="ECO:0007669"/>
    <property type="project" value="InterPro"/>
</dbReference>
<feature type="transmembrane region" description="Helical" evidence="6">
    <location>
        <begin position="298"/>
        <end position="323"/>
    </location>
</feature>
<comment type="subcellular location">
    <subcellularLocation>
        <location evidence="1">Cell membrane</location>
        <topology evidence="1">Multi-pass membrane protein</topology>
    </subcellularLocation>
</comment>
<dbReference type="InterPro" id="IPR003841">
    <property type="entry name" value="Na/Pi_transpt"/>
</dbReference>
<evidence type="ECO:0000256" key="5">
    <source>
        <dbReference type="ARBA" id="ARBA00023136"/>
    </source>
</evidence>
<evidence type="ECO:0000259" key="7">
    <source>
        <dbReference type="Pfam" id="PF01895"/>
    </source>
</evidence>
<keyword evidence="3 6" id="KW-0812">Transmembrane</keyword>
<evidence type="ECO:0000256" key="2">
    <source>
        <dbReference type="ARBA" id="ARBA00022475"/>
    </source>
</evidence>
<evidence type="ECO:0000313" key="8">
    <source>
        <dbReference type="EMBL" id="PKQ61163.1"/>
    </source>
</evidence>
<dbReference type="Pfam" id="PF01895">
    <property type="entry name" value="PhoU"/>
    <property type="match status" value="1"/>
</dbReference>
<evidence type="ECO:0000256" key="6">
    <source>
        <dbReference type="SAM" id="Phobius"/>
    </source>
</evidence>
<evidence type="ECO:0000256" key="1">
    <source>
        <dbReference type="ARBA" id="ARBA00004651"/>
    </source>
</evidence>
<dbReference type="SUPFAM" id="SSF109755">
    <property type="entry name" value="PhoU-like"/>
    <property type="match status" value="1"/>
</dbReference>
<name>A0A2N3HT00_9BACT</name>
<keyword evidence="2" id="KW-1003">Cell membrane</keyword>
<accession>A0A2N3HT00</accession>
<proteinExistence type="predicted"/>
<dbReference type="InterPro" id="IPR026022">
    <property type="entry name" value="PhoU_dom"/>
</dbReference>
<dbReference type="PANTHER" id="PTHR10010:SF46">
    <property type="entry name" value="SODIUM-DEPENDENT PHOSPHATE TRANSPORT PROTEIN 2B"/>
    <property type="match status" value="1"/>
</dbReference>
<organism evidence="8 9">
    <name type="scientific">Labilibaculum manganireducens</name>
    <dbReference type="NCBI Taxonomy" id="1940525"/>
    <lineage>
        <taxon>Bacteria</taxon>
        <taxon>Pseudomonadati</taxon>
        <taxon>Bacteroidota</taxon>
        <taxon>Bacteroidia</taxon>
        <taxon>Marinilabiliales</taxon>
        <taxon>Marinifilaceae</taxon>
        <taxon>Labilibaculum</taxon>
    </lineage>
</organism>
<keyword evidence="5 6" id="KW-0472">Membrane</keyword>
<sequence length="564" mass="62887">MNYGLTDILTLIGSLGLFLYGMKLMSEALQQVAGDKMRTILAAMTSNRFKGVMTGVLITALIQSSSATTVMVVSFVNAGLLSLVESIGVIMGANIGTTVTAWLISLLGFKVSMSAISLPLIGLGLPFLFSKNRTKKNWGELIMGFALLFIGLQFLKTSMPDIKNNPEILNFLTSYTDMGFASSLLFLTIGTLLTILIQSSSATMALTLVMCNSGWISFEMAAAMVLGENIGTTITANLAAMIANTSAKRAARAHLIFNTFGVMWMLIALPFFLKTVAWVNMTILGGGNPFTNTAAVPISLSLFHTGFNILNVVILIWFANFIVKVVTKLVPVREDVEEEFKLQHIKTGTLSTPEASLFLAKKEISAYVKSTKKMFSYTKQAFNETNDKTFNKLFEKIDKREDESDDMEVEIANFLAKVSETRLSSENSERVRAYFKMVSDIESVGDSTLNLAKAMKRKREQKAWFPQELRDNINNMFALVDEALDVMHENTKKEFAEVKIKKAWEIEREINDYRTLLKTEHLNNVEEHKYKYQAGIIYNDLFSECEKIGDYCINVSEALNEIKE</sequence>
<dbReference type="RefSeq" id="WP_101311607.1">
    <property type="nucleotide sequence ID" value="NZ_MVDE01000049.1"/>
</dbReference>
<evidence type="ECO:0000313" key="9">
    <source>
        <dbReference type="Proteomes" id="UP000233618"/>
    </source>
</evidence>
<feature type="domain" description="PhoU" evidence="7">
    <location>
        <begin position="371"/>
        <end position="454"/>
    </location>
</feature>
<keyword evidence="4 6" id="KW-1133">Transmembrane helix</keyword>
<gene>
    <name evidence="8" type="ORF">BZG01_19900</name>
</gene>
<dbReference type="NCBIfam" id="NF037997">
    <property type="entry name" value="Na_Pi_symport"/>
    <property type="match status" value="1"/>
</dbReference>
<reference evidence="8 9" key="1">
    <citation type="journal article" date="2017" name="Front. Microbiol.">
        <title>Labilibaculum manganireducens gen. nov., sp. nov. and Labilibaculum filiforme sp. nov., Novel Bacteroidetes Isolated from Subsurface Sediments of the Baltic Sea.</title>
        <authorList>
            <person name="Vandieken V."/>
            <person name="Marshall I.P."/>
            <person name="Niemann H."/>
            <person name="Engelen B."/>
            <person name="Cypionka H."/>
        </authorList>
    </citation>
    <scope>NUCLEOTIDE SEQUENCE [LARGE SCALE GENOMIC DNA]</scope>
    <source>
        <strain evidence="8 9">59.10-2M</strain>
    </source>
</reference>
<feature type="transmembrane region" description="Helical" evidence="6">
    <location>
        <begin position="141"/>
        <end position="159"/>
    </location>
</feature>
<dbReference type="Gene3D" id="1.20.58.220">
    <property type="entry name" value="Phosphate transport system protein phou homolog 2, domain 2"/>
    <property type="match status" value="1"/>
</dbReference>
<dbReference type="NCBIfam" id="TIGR00704">
    <property type="entry name" value="NaPi_cotrn_rel"/>
    <property type="match status" value="1"/>
</dbReference>
<dbReference type="Proteomes" id="UP000233618">
    <property type="component" value="Unassembled WGS sequence"/>
</dbReference>
<feature type="transmembrane region" description="Helical" evidence="6">
    <location>
        <begin position="255"/>
        <end position="278"/>
    </location>
</feature>
<dbReference type="GO" id="GO:0005436">
    <property type="term" value="F:sodium:phosphate symporter activity"/>
    <property type="evidence" value="ECO:0007669"/>
    <property type="project" value="InterPro"/>
</dbReference>
<keyword evidence="9" id="KW-1185">Reference proteome</keyword>
<dbReference type="Pfam" id="PF02690">
    <property type="entry name" value="Na_Pi_cotrans"/>
    <property type="match status" value="2"/>
</dbReference>
<comment type="caution">
    <text evidence="8">The sequence shown here is derived from an EMBL/GenBank/DDBJ whole genome shotgun (WGS) entry which is preliminary data.</text>
</comment>
<dbReference type="InterPro" id="IPR038078">
    <property type="entry name" value="PhoU-like_sf"/>
</dbReference>